<name>A0A1M6KG04_9PROT</name>
<dbReference type="Proteomes" id="UP000184387">
    <property type="component" value="Unassembled WGS sequence"/>
</dbReference>
<dbReference type="STRING" id="198092.SAMN02745194_02886"/>
<proteinExistence type="predicted"/>
<reference evidence="2 3" key="1">
    <citation type="submission" date="2016-11" db="EMBL/GenBank/DDBJ databases">
        <authorList>
            <person name="Jaros S."/>
            <person name="Januszkiewicz K."/>
            <person name="Wedrychowicz H."/>
        </authorList>
    </citation>
    <scope>NUCLEOTIDE SEQUENCE [LARGE SCALE GENOMIC DNA]</scope>
    <source>
        <strain evidence="2 3">DSM 14916</strain>
    </source>
</reference>
<sequence length="364" mass="37468">MGDAEEGAAGKPDEDEAALPAEGGFLHRAGRGVVAERGADADALGPEGDGDDARRQGGRGAQGATGIRAFERAIPGARAGEHIGRAQELRDEARGGAVIDLTRRGHLDEAAAIHHGDAVGQGEGLGLVMRDHDEGGTALALDGPQLEARALPQVRIERAEGFVQQQEAGALHQGAGQGHALALAAGEGMGAAGFHPFEPQHGDGLLHAGRDLGARPALALQPIGDVGRDGHVREQRVGLEHHVHRAAVGRNAQQVRAVQRHRAGIGCLEAGDHAQQRGLAGARAAEQGEELAGGHVERDAVERRHAAEAAGDAAQGEACRGHRPCDIARQRPALKRDQERPRARSAAGPGAATVKLRAMASAGG</sequence>
<protein>
    <submittedName>
        <fullName evidence="2">Uncharacterized protein</fullName>
    </submittedName>
</protein>
<evidence type="ECO:0000313" key="3">
    <source>
        <dbReference type="Proteomes" id="UP000184387"/>
    </source>
</evidence>
<feature type="region of interest" description="Disordered" evidence="1">
    <location>
        <begin position="329"/>
        <end position="353"/>
    </location>
</feature>
<dbReference type="EMBL" id="FQZF01000016">
    <property type="protein sequence ID" value="SHJ57840.1"/>
    <property type="molecule type" value="Genomic_DNA"/>
</dbReference>
<feature type="region of interest" description="Disordered" evidence="1">
    <location>
        <begin position="1"/>
        <end position="65"/>
    </location>
</feature>
<feature type="compositionally biased region" description="Basic and acidic residues" evidence="1">
    <location>
        <begin position="329"/>
        <end position="342"/>
    </location>
</feature>
<accession>A0A1M6KG04</accession>
<evidence type="ECO:0000313" key="2">
    <source>
        <dbReference type="EMBL" id="SHJ57840.1"/>
    </source>
</evidence>
<dbReference type="AlphaFoldDB" id="A0A1M6KG04"/>
<keyword evidence="3" id="KW-1185">Reference proteome</keyword>
<evidence type="ECO:0000256" key="1">
    <source>
        <dbReference type="SAM" id="MobiDB-lite"/>
    </source>
</evidence>
<organism evidence="2 3">
    <name type="scientific">Muricoccus roseus</name>
    <dbReference type="NCBI Taxonomy" id="198092"/>
    <lineage>
        <taxon>Bacteria</taxon>
        <taxon>Pseudomonadati</taxon>
        <taxon>Pseudomonadota</taxon>
        <taxon>Alphaproteobacteria</taxon>
        <taxon>Acetobacterales</taxon>
        <taxon>Roseomonadaceae</taxon>
        <taxon>Muricoccus</taxon>
    </lineage>
</organism>
<dbReference type="AntiFam" id="ANF00095">
    <property type="entry name" value="Shadow ORF (opposite ABC transporters)"/>
</dbReference>
<gene>
    <name evidence="2" type="ORF">SAMN02745194_02886</name>
</gene>
<dbReference type="AntiFam" id="ANF00142">
    <property type="entry name" value="Shadow ORF (opposite yadG)"/>
</dbReference>